<accession>A0A813EI94</accession>
<keyword evidence="2" id="KW-1185">Reference proteome</keyword>
<comment type="caution">
    <text evidence="1">The sequence shown here is derived from an EMBL/GenBank/DDBJ whole genome shotgun (WGS) entry which is preliminary data.</text>
</comment>
<evidence type="ECO:0000313" key="2">
    <source>
        <dbReference type="Proteomes" id="UP000654075"/>
    </source>
</evidence>
<dbReference type="AlphaFoldDB" id="A0A813EI94"/>
<proteinExistence type="predicted"/>
<name>A0A813EI94_POLGL</name>
<dbReference type="OrthoDB" id="435307at2759"/>
<dbReference type="PANTHER" id="PTHR33524:SF1">
    <property type="entry name" value="SET DOMAIN-CONTAINING PROTEIN"/>
    <property type="match status" value="1"/>
</dbReference>
<evidence type="ECO:0008006" key="3">
    <source>
        <dbReference type="Google" id="ProtNLM"/>
    </source>
</evidence>
<dbReference type="Proteomes" id="UP000654075">
    <property type="component" value="Unassembled WGS sequence"/>
</dbReference>
<dbReference type="InterPro" id="IPR046341">
    <property type="entry name" value="SET_dom_sf"/>
</dbReference>
<sequence length="305" mass="34233">MAFRKHLELDLRLAWRVLHDTKLQIPTDSEKLFGPVFEQVSEKAAKKLANLCSEFENAASSDSGQAVAEPELEIFRSPLAGGEAPLGVRMCTRATPGQIVCFYPGRIFPPNEPNLPKSDMLYSNEYGSQYVDGKAWMPLHLREDPIMAQQPPATLWHANRLAVGNLMNHPPAGTFPSCVPIPFRWPTWQELGQRSPAFWARLVPHIEMKDGQVVRTAIGEKANSSPGTPEAERVWFPPWPHMGIALLAIRNLHPGEEIFWNYRLHPRTDLAARKTGAALQYPSWYTPVDDEALEAAVRAEVDNIE</sequence>
<dbReference type="Gene3D" id="2.170.270.10">
    <property type="entry name" value="SET domain"/>
    <property type="match status" value="1"/>
</dbReference>
<dbReference type="SUPFAM" id="SSF82199">
    <property type="entry name" value="SET domain"/>
    <property type="match status" value="1"/>
</dbReference>
<gene>
    <name evidence="1" type="ORF">PGLA1383_LOCUS16321</name>
</gene>
<reference evidence="1" key="1">
    <citation type="submission" date="2021-02" db="EMBL/GenBank/DDBJ databases">
        <authorList>
            <person name="Dougan E. K."/>
            <person name="Rhodes N."/>
            <person name="Thang M."/>
            <person name="Chan C."/>
        </authorList>
    </citation>
    <scope>NUCLEOTIDE SEQUENCE</scope>
</reference>
<dbReference type="PANTHER" id="PTHR33524">
    <property type="entry name" value="C5ORF35"/>
    <property type="match status" value="1"/>
</dbReference>
<evidence type="ECO:0000313" key="1">
    <source>
        <dbReference type="EMBL" id="CAE8597899.1"/>
    </source>
</evidence>
<dbReference type="InterPro" id="IPR040415">
    <property type="entry name" value="SETD9"/>
</dbReference>
<protein>
    <recommendedName>
        <fullName evidence="3">SET domain-containing protein</fullName>
    </recommendedName>
</protein>
<dbReference type="EMBL" id="CAJNNV010009889">
    <property type="protein sequence ID" value="CAE8597899.1"/>
    <property type="molecule type" value="Genomic_DNA"/>
</dbReference>
<organism evidence="1 2">
    <name type="scientific">Polarella glacialis</name>
    <name type="common">Dinoflagellate</name>
    <dbReference type="NCBI Taxonomy" id="89957"/>
    <lineage>
        <taxon>Eukaryota</taxon>
        <taxon>Sar</taxon>
        <taxon>Alveolata</taxon>
        <taxon>Dinophyceae</taxon>
        <taxon>Suessiales</taxon>
        <taxon>Suessiaceae</taxon>
        <taxon>Polarella</taxon>
    </lineage>
</organism>